<evidence type="ECO:0000313" key="1">
    <source>
        <dbReference type="EMBL" id="PZX61193.1"/>
    </source>
</evidence>
<dbReference type="RefSeq" id="WP_086497855.1">
    <property type="nucleotide sequence ID" value="NZ_MSSV01000001.1"/>
</dbReference>
<evidence type="ECO:0000313" key="3">
    <source>
        <dbReference type="Proteomes" id="UP000249115"/>
    </source>
</evidence>
<dbReference type="Proteomes" id="UP000321927">
    <property type="component" value="Unassembled WGS sequence"/>
</dbReference>
<dbReference type="AlphaFoldDB" id="A0A2W7RK39"/>
<sequence length="124" mass="14368">MTSKLDLRPIIKTEEFEKSTDQEKFQTLTLRPILKLQNELLLGLFKNHIVESKSTYYSLSSEGKVLFIENSLQKNIVLKNKLLGITLGMLTIEEFAVYSTDINLYNKRIMSLIIERIRSQSTLL</sequence>
<evidence type="ECO:0000313" key="4">
    <source>
        <dbReference type="Proteomes" id="UP000321927"/>
    </source>
</evidence>
<dbReference type="OrthoDB" id="1271679at2"/>
<comment type="caution">
    <text evidence="1">The sequence shown here is derived from an EMBL/GenBank/DDBJ whole genome shotgun (WGS) entry which is preliminary data.</text>
</comment>
<dbReference type="EMBL" id="QKZU01000001">
    <property type="protein sequence ID" value="PZX61193.1"/>
    <property type="molecule type" value="Genomic_DNA"/>
</dbReference>
<proteinExistence type="predicted"/>
<name>A0A2W7RK39_9BACT</name>
<evidence type="ECO:0000313" key="2">
    <source>
        <dbReference type="EMBL" id="TXD79314.1"/>
    </source>
</evidence>
<protein>
    <submittedName>
        <fullName evidence="2">Glyoxalase</fullName>
    </submittedName>
</protein>
<dbReference type="Proteomes" id="UP000249115">
    <property type="component" value="Unassembled WGS sequence"/>
</dbReference>
<accession>A0A2W7RK39</accession>
<dbReference type="EMBL" id="VORV01000002">
    <property type="protein sequence ID" value="TXD79314.1"/>
    <property type="molecule type" value="Genomic_DNA"/>
</dbReference>
<organism evidence="1 3">
    <name type="scientific">Algoriphagus ratkowskyi</name>
    <dbReference type="NCBI Taxonomy" id="57028"/>
    <lineage>
        <taxon>Bacteria</taxon>
        <taxon>Pseudomonadati</taxon>
        <taxon>Bacteroidota</taxon>
        <taxon>Cytophagia</taxon>
        <taxon>Cytophagales</taxon>
        <taxon>Cyclobacteriaceae</taxon>
        <taxon>Algoriphagus</taxon>
    </lineage>
</organism>
<gene>
    <name evidence="2" type="ORF">ESW18_03530</name>
    <name evidence="1" type="ORF">LV84_00181</name>
</gene>
<reference evidence="2 4" key="2">
    <citation type="submission" date="2019-08" db="EMBL/GenBank/DDBJ databases">
        <title>Genome of Algoriphagus ratkowskyi IC026.</title>
        <authorList>
            <person name="Bowman J.P."/>
        </authorList>
    </citation>
    <scope>NUCLEOTIDE SEQUENCE [LARGE SCALE GENOMIC DNA]</scope>
    <source>
        <strain evidence="2 4">IC026</strain>
    </source>
</reference>
<keyword evidence="4" id="KW-1185">Reference proteome</keyword>
<reference evidence="1 3" key="1">
    <citation type="submission" date="2018-06" db="EMBL/GenBank/DDBJ databases">
        <title>Genomic Encyclopedia of Archaeal and Bacterial Type Strains, Phase II (KMG-II): from individual species to whole genera.</title>
        <authorList>
            <person name="Goeker M."/>
        </authorList>
    </citation>
    <scope>NUCLEOTIDE SEQUENCE [LARGE SCALE GENOMIC DNA]</scope>
    <source>
        <strain evidence="1 3">DSM 22686</strain>
    </source>
</reference>